<feature type="region of interest" description="Disordered" evidence="5">
    <location>
        <begin position="28"/>
        <end position="58"/>
    </location>
</feature>
<dbReference type="GO" id="GO:0008270">
    <property type="term" value="F:zinc ion binding"/>
    <property type="evidence" value="ECO:0007669"/>
    <property type="project" value="UniProtKB-KW"/>
</dbReference>
<evidence type="ECO:0000259" key="6">
    <source>
        <dbReference type="PROSITE" id="PS50089"/>
    </source>
</evidence>
<evidence type="ECO:0000256" key="4">
    <source>
        <dbReference type="PROSITE-ProRule" id="PRU00175"/>
    </source>
</evidence>
<keyword evidence="9" id="KW-1185">Reference proteome</keyword>
<feature type="compositionally biased region" description="Acidic residues" evidence="5">
    <location>
        <begin position="253"/>
        <end position="272"/>
    </location>
</feature>
<keyword evidence="2 4" id="KW-0863">Zinc-finger</keyword>
<evidence type="ECO:0000313" key="8">
    <source>
        <dbReference type="EMBL" id="KAJ3491434.1"/>
    </source>
</evidence>
<dbReference type="PROSITE" id="PS50089">
    <property type="entry name" value="ZF_RING_2"/>
    <property type="match status" value="1"/>
</dbReference>
<dbReference type="SMART" id="SM00464">
    <property type="entry name" value="LON"/>
    <property type="match status" value="1"/>
</dbReference>
<name>A0AAD5YNM9_9APHY</name>
<dbReference type="PROSITE" id="PS00518">
    <property type="entry name" value="ZF_RING_1"/>
    <property type="match status" value="1"/>
</dbReference>
<feature type="compositionally biased region" description="Basic and acidic residues" evidence="5">
    <location>
        <begin position="223"/>
        <end position="235"/>
    </location>
</feature>
<dbReference type="InterPro" id="IPR013083">
    <property type="entry name" value="Znf_RING/FYVE/PHD"/>
</dbReference>
<dbReference type="InterPro" id="IPR003111">
    <property type="entry name" value="Lon_prtase_N"/>
</dbReference>
<feature type="compositionally biased region" description="Pro residues" evidence="5">
    <location>
        <begin position="209"/>
        <end position="221"/>
    </location>
</feature>
<feature type="region of interest" description="Disordered" evidence="5">
    <location>
        <begin position="531"/>
        <end position="573"/>
    </location>
</feature>
<feature type="region of interest" description="Disordered" evidence="5">
    <location>
        <begin position="625"/>
        <end position="659"/>
    </location>
</feature>
<dbReference type="Pfam" id="PF13923">
    <property type="entry name" value="zf-C3HC4_2"/>
    <property type="match status" value="1"/>
</dbReference>
<dbReference type="Proteomes" id="UP001212997">
    <property type="component" value="Unassembled WGS sequence"/>
</dbReference>
<evidence type="ECO:0000256" key="5">
    <source>
        <dbReference type="SAM" id="MobiDB-lite"/>
    </source>
</evidence>
<evidence type="ECO:0000256" key="1">
    <source>
        <dbReference type="ARBA" id="ARBA00022723"/>
    </source>
</evidence>
<accession>A0AAD5YNM9</accession>
<sequence>MSNKDIHKQTKDNEQDTCDNSVSFTQLTAPVGSHRTCATNSTNTTSLNSSPSSSSSFSIVPVPVVHSRITSNHTLAFSSQQSSSRMNNDSHSQTDESPPRSPRPHSSHRSSASLSLSNNALDPRSPSPTLASSLVSLPSSSASRVGTYSSSASTSNPPRLHLDITPVAPPASSFISHPNSPISSQMNPGFILPLLPLPPLHPQSRVVYIPPPPAPPTPQPNDLPDRQEFPLREDVTDLSQSQGTLAASRSPYEQDESTDSEDEADVVSELDDSPEHREPVPQSRFDLDHQSRSSSQPRPGSLHPFQENPPPFPAASPDIVQQDGSCPLPSISDRPRRRPRSQQPPPPHTRPRKRRRLSRTLPDGRIHPVPASSGSTAIGEAALSASARLEKELLAELTCEICLSIMWKPLTTPCQHTFCSRCLHRSLDHNPACPLCRQSLPSYNYFQDHSCNKLILAIILKGYQSAYTARGEAIEAEERDARLDTPIFVCQLCFPEMPIFLNFYEPRYRLMLRRCLETPHPCFGMVPPPRSAPVSAPPPHLPTADPRPAPSNGNGGGLEYPPPRPPASAPTQSNEFGTMLEIRNVQMLPDGQCRVEARGTWRFRILERGSLDGYGVARVERIDDVEEDEGDIPRFSGSAGASGSSAVAGPSTSTGRHQQLSVDAPLVAPVPTYAELMSVCHGFLNQLREGTPWVVQHLNNAYVPMPDDPAIFSFWMALLLPIDEHEKTKLLPIRSPHLRLRLVVHWIEQLNSNW</sequence>
<dbReference type="AlphaFoldDB" id="A0AAD5YNM9"/>
<dbReference type="GO" id="GO:0061630">
    <property type="term" value="F:ubiquitin protein ligase activity"/>
    <property type="evidence" value="ECO:0007669"/>
    <property type="project" value="TreeGrafter"/>
</dbReference>
<evidence type="ECO:0008006" key="10">
    <source>
        <dbReference type="Google" id="ProtNLM"/>
    </source>
</evidence>
<feature type="compositionally biased region" description="Basic residues" evidence="5">
    <location>
        <begin position="349"/>
        <end position="358"/>
    </location>
</feature>
<feature type="compositionally biased region" description="Polar residues" evidence="5">
    <location>
        <begin position="237"/>
        <end position="247"/>
    </location>
</feature>
<feature type="domain" description="RING-type" evidence="6">
    <location>
        <begin position="399"/>
        <end position="437"/>
    </location>
</feature>
<feature type="compositionally biased region" description="Polar residues" evidence="5">
    <location>
        <begin position="144"/>
        <end position="157"/>
    </location>
</feature>
<evidence type="ECO:0000259" key="7">
    <source>
        <dbReference type="PROSITE" id="PS51787"/>
    </source>
</evidence>
<dbReference type="InterPro" id="IPR015947">
    <property type="entry name" value="PUA-like_sf"/>
</dbReference>
<dbReference type="EMBL" id="JANAWD010000012">
    <property type="protein sequence ID" value="KAJ3491434.1"/>
    <property type="molecule type" value="Genomic_DNA"/>
</dbReference>
<dbReference type="Pfam" id="PF02190">
    <property type="entry name" value="LON_substr_bdg"/>
    <property type="match status" value="1"/>
</dbReference>
<dbReference type="Gene3D" id="2.30.130.40">
    <property type="entry name" value="LON domain-like"/>
    <property type="match status" value="1"/>
</dbReference>
<protein>
    <recommendedName>
        <fullName evidence="10">RING-type domain-containing protein</fullName>
    </recommendedName>
</protein>
<keyword evidence="3" id="KW-0862">Zinc</keyword>
<gene>
    <name evidence="8" type="ORF">NLI96_g685</name>
</gene>
<dbReference type="SMART" id="SM00184">
    <property type="entry name" value="RING"/>
    <property type="match status" value="1"/>
</dbReference>
<dbReference type="PANTHER" id="PTHR23327:SF42">
    <property type="entry name" value="LON PEPTIDASE N-TERMINAL DOMAIN AND RING FINGER PROTEIN C14F5.10C"/>
    <property type="match status" value="1"/>
</dbReference>
<feature type="region of interest" description="Disordered" evidence="5">
    <location>
        <begin position="76"/>
        <end position="165"/>
    </location>
</feature>
<dbReference type="SUPFAM" id="SSF57850">
    <property type="entry name" value="RING/U-box"/>
    <property type="match status" value="1"/>
</dbReference>
<reference evidence="8" key="1">
    <citation type="submission" date="2022-07" db="EMBL/GenBank/DDBJ databases">
        <title>Genome Sequence of Physisporinus lineatus.</title>
        <authorList>
            <person name="Buettner E."/>
        </authorList>
    </citation>
    <scope>NUCLEOTIDE SEQUENCE</scope>
    <source>
        <strain evidence="8">VT162</strain>
    </source>
</reference>
<feature type="compositionally biased region" description="Low complexity" evidence="5">
    <location>
        <begin position="109"/>
        <end position="143"/>
    </location>
</feature>
<feature type="compositionally biased region" description="Basic and acidic residues" evidence="5">
    <location>
        <begin position="1"/>
        <end position="14"/>
    </location>
</feature>
<feature type="compositionally biased region" description="Polar residues" evidence="5">
    <location>
        <begin position="76"/>
        <end position="91"/>
    </location>
</feature>
<dbReference type="InterPro" id="IPR046336">
    <property type="entry name" value="Lon_prtase_N_sf"/>
</dbReference>
<feature type="compositionally biased region" description="Pro residues" evidence="5">
    <location>
        <begin position="531"/>
        <end position="549"/>
    </location>
</feature>
<dbReference type="Gene3D" id="3.30.40.10">
    <property type="entry name" value="Zinc/RING finger domain, C3HC4 (zinc finger)"/>
    <property type="match status" value="1"/>
</dbReference>
<proteinExistence type="predicted"/>
<feature type="compositionally biased region" description="Low complexity" evidence="5">
    <location>
        <begin position="39"/>
        <end position="58"/>
    </location>
</feature>
<feature type="compositionally biased region" description="Basic and acidic residues" evidence="5">
    <location>
        <begin position="273"/>
        <end position="291"/>
    </location>
</feature>
<dbReference type="CDD" id="cd16514">
    <property type="entry name" value="RING-HC_LONFs_rpt2"/>
    <property type="match status" value="1"/>
</dbReference>
<keyword evidence="1" id="KW-0479">Metal-binding</keyword>
<comment type="caution">
    <text evidence="8">The sequence shown here is derived from an EMBL/GenBank/DDBJ whole genome shotgun (WGS) entry which is preliminary data.</text>
</comment>
<feature type="region of interest" description="Disordered" evidence="5">
    <location>
        <begin position="1"/>
        <end position="20"/>
    </location>
</feature>
<evidence type="ECO:0000256" key="3">
    <source>
        <dbReference type="ARBA" id="ARBA00022833"/>
    </source>
</evidence>
<feature type="compositionally biased region" description="Low complexity" evidence="5">
    <location>
        <begin position="636"/>
        <end position="655"/>
    </location>
</feature>
<evidence type="ECO:0000313" key="9">
    <source>
        <dbReference type="Proteomes" id="UP001212997"/>
    </source>
</evidence>
<dbReference type="PROSITE" id="PS51787">
    <property type="entry name" value="LON_N"/>
    <property type="match status" value="1"/>
</dbReference>
<feature type="region of interest" description="Disordered" evidence="5">
    <location>
        <begin position="206"/>
        <end position="375"/>
    </location>
</feature>
<organism evidence="8 9">
    <name type="scientific">Meripilus lineatus</name>
    <dbReference type="NCBI Taxonomy" id="2056292"/>
    <lineage>
        <taxon>Eukaryota</taxon>
        <taxon>Fungi</taxon>
        <taxon>Dikarya</taxon>
        <taxon>Basidiomycota</taxon>
        <taxon>Agaricomycotina</taxon>
        <taxon>Agaricomycetes</taxon>
        <taxon>Polyporales</taxon>
        <taxon>Meripilaceae</taxon>
        <taxon>Meripilus</taxon>
    </lineage>
</organism>
<dbReference type="PANTHER" id="PTHR23327">
    <property type="entry name" value="RING FINGER PROTEIN 127"/>
    <property type="match status" value="1"/>
</dbReference>
<evidence type="ECO:0000256" key="2">
    <source>
        <dbReference type="ARBA" id="ARBA00022771"/>
    </source>
</evidence>
<dbReference type="InterPro" id="IPR017907">
    <property type="entry name" value="Znf_RING_CS"/>
</dbReference>
<dbReference type="InterPro" id="IPR001841">
    <property type="entry name" value="Znf_RING"/>
</dbReference>
<dbReference type="SUPFAM" id="SSF88697">
    <property type="entry name" value="PUA domain-like"/>
    <property type="match status" value="1"/>
</dbReference>
<feature type="domain" description="Lon N-terminal" evidence="7">
    <location>
        <begin position="472"/>
        <end position="751"/>
    </location>
</feature>
<dbReference type="Gene3D" id="1.20.58.1480">
    <property type="match status" value="1"/>
</dbReference>